<dbReference type="GO" id="GO:0004930">
    <property type="term" value="F:G protein-coupled receptor activity"/>
    <property type="evidence" value="ECO:0007669"/>
    <property type="project" value="InterPro"/>
</dbReference>
<dbReference type="PANTHER" id="PTHR24241">
    <property type="entry name" value="NEUROPEPTIDE RECEPTOR-RELATED G-PROTEIN COUPLED RECEPTOR"/>
    <property type="match status" value="1"/>
</dbReference>
<keyword evidence="7" id="KW-0675">Receptor</keyword>
<keyword evidence="4" id="KW-0970">Cilium biogenesis/degradation</keyword>
<feature type="transmembrane region" description="Helical" evidence="10">
    <location>
        <begin position="201"/>
        <end position="222"/>
    </location>
</feature>
<dbReference type="PANTHER" id="PTHR24241:SF127">
    <property type="entry name" value="G-PROTEIN COUPLED RECEPTOR 22-RELATED"/>
    <property type="match status" value="1"/>
</dbReference>
<dbReference type="Ensembl" id="ENSACIT00000017598.1">
    <property type="protein sequence ID" value="ENSACIP00000017131.1"/>
    <property type="gene ID" value="ENSACIG00000013315.1"/>
</dbReference>
<dbReference type="Pfam" id="PF00001">
    <property type="entry name" value="7tm_1"/>
    <property type="match status" value="1"/>
</dbReference>
<dbReference type="InterPro" id="IPR000276">
    <property type="entry name" value="GPCR_Rhodpsn"/>
</dbReference>
<feature type="transmembrane region" description="Helical" evidence="10">
    <location>
        <begin position="389"/>
        <end position="409"/>
    </location>
</feature>
<feature type="compositionally biased region" description="Low complexity" evidence="9">
    <location>
        <begin position="293"/>
        <end position="305"/>
    </location>
</feature>
<keyword evidence="5 10" id="KW-1133">Transmembrane helix</keyword>
<feature type="transmembrane region" description="Helical" evidence="10">
    <location>
        <begin position="351"/>
        <end position="369"/>
    </location>
</feature>
<dbReference type="FunFam" id="1.20.1070.10:FF:000084">
    <property type="entry name" value="Probable G-protein coupled receptor 22"/>
    <property type="match status" value="1"/>
</dbReference>
<dbReference type="GO" id="GO:0032870">
    <property type="term" value="P:cellular response to hormone stimulus"/>
    <property type="evidence" value="ECO:0007669"/>
    <property type="project" value="TreeGrafter"/>
</dbReference>
<sequence length="471" mass="51620">MKNIPHKQINTFISAGLASSFSTPASWYPPYSLGFQVSLTAFLMLELVLGFSSNLTVLVLYCSQSNLVDSVSNMVTVNLHVLDVAVCVLCVPLTLVVVLLPPGPNLALVCCFHEACVTFASIATAINILVISLDRYDISVRPANRLLTTHRAALLLTAVWITSVTVFFIPFLEFATVVPAWRNRTLLCVGGQGFHTGVGRYYHLILQVPIFFTTVAVMLFTYSRILRALNIRIGSHMKKNQRFRGPACRGRHKRQKKQKPGVANDGGELGGEQCTVDNTKQLSHPPLIPSPTPTATSPHALSSTAPLVSSDAGAATPMPATVGVQASVSAIIALRRAVRRHRDRRERQRRVFKMSLIIISTFLGCWAPLSVTNVLILGIGPSDVLVSLRLWFLALAYGTTVSHPLLYAFTRQKLRRALRAKVKKRVVSLLQVDPSPGGTVIHNSWVENRKTSRQVRLEASEGTDRCLGEAL</sequence>
<keyword evidence="13" id="KW-1185">Reference proteome</keyword>
<dbReference type="AlphaFoldDB" id="A0A3Q0S2D3"/>
<dbReference type="GO" id="GO:0030030">
    <property type="term" value="P:cell projection organization"/>
    <property type="evidence" value="ECO:0007669"/>
    <property type="project" value="UniProtKB-KW"/>
</dbReference>
<dbReference type="GO" id="GO:0042277">
    <property type="term" value="F:peptide binding"/>
    <property type="evidence" value="ECO:0007669"/>
    <property type="project" value="TreeGrafter"/>
</dbReference>
<dbReference type="Proteomes" id="UP000261340">
    <property type="component" value="Unplaced"/>
</dbReference>
<feature type="transmembrane region" description="Helical" evidence="10">
    <location>
        <begin position="152"/>
        <end position="181"/>
    </location>
</feature>
<evidence type="ECO:0000313" key="12">
    <source>
        <dbReference type="Ensembl" id="ENSACIP00000017131.1"/>
    </source>
</evidence>
<keyword evidence="3 10" id="KW-0812">Transmembrane</keyword>
<evidence type="ECO:0000313" key="13">
    <source>
        <dbReference type="Proteomes" id="UP000261340"/>
    </source>
</evidence>
<name>A0A3Q0S2D3_AMPCI</name>
<dbReference type="Gene3D" id="1.20.1070.10">
    <property type="entry name" value="Rhodopsin 7-helix transmembrane proteins"/>
    <property type="match status" value="2"/>
</dbReference>
<reference evidence="12" key="1">
    <citation type="submission" date="2025-08" db="UniProtKB">
        <authorList>
            <consortium name="Ensembl"/>
        </authorList>
    </citation>
    <scope>IDENTIFICATION</scope>
</reference>
<evidence type="ECO:0000256" key="1">
    <source>
        <dbReference type="ARBA" id="ARBA00004651"/>
    </source>
</evidence>
<protein>
    <recommendedName>
        <fullName evidence="8">G-protein coupled receptor 22</fullName>
    </recommendedName>
</protein>
<evidence type="ECO:0000256" key="7">
    <source>
        <dbReference type="ARBA" id="ARBA00023170"/>
    </source>
</evidence>
<evidence type="ECO:0000256" key="5">
    <source>
        <dbReference type="ARBA" id="ARBA00022989"/>
    </source>
</evidence>
<feature type="transmembrane region" description="Helical" evidence="10">
    <location>
        <begin position="41"/>
        <end position="63"/>
    </location>
</feature>
<evidence type="ECO:0000256" key="2">
    <source>
        <dbReference type="ARBA" id="ARBA00022475"/>
    </source>
</evidence>
<feature type="transmembrane region" description="Helical" evidence="10">
    <location>
        <begin position="106"/>
        <end position="131"/>
    </location>
</feature>
<evidence type="ECO:0000256" key="4">
    <source>
        <dbReference type="ARBA" id="ARBA00022794"/>
    </source>
</evidence>
<evidence type="ECO:0000259" key="11">
    <source>
        <dbReference type="PROSITE" id="PS50262"/>
    </source>
</evidence>
<evidence type="ECO:0000256" key="3">
    <source>
        <dbReference type="ARBA" id="ARBA00022692"/>
    </source>
</evidence>
<feature type="region of interest" description="Disordered" evidence="9">
    <location>
        <begin position="240"/>
        <end position="305"/>
    </location>
</feature>
<feature type="compositionally biased region" description="Basic residues" evidence="9">
    <location>
        <begin position="249"/>
        <end position="259"/>
    </location>
</feature>
<keyword evidence="6 10" id="KW-0472">Membrane</keyword>
<accession>A0A3Q0S2D3</accession>
<feature type="transmembrane region" description="Helical" evidence="10">
    <location>
        <begin position="12"/>
        <end position="29"/>
    </location>
</feature>
<dbReference type="CDD" id="cd00637">
    <property type="entry name" value="7tm_classA_rhodopsin-like"/>
    <property type="match status" value="1"/>
</dbReference>
<dbReference type="PRINTS" id="PR00237">
    <property type="entry name" value="GPCRRHODOPSN"/>
</dbReference>
<evidence type="ECO:0000256" key="8">
    <source>
        <dbReference type="ARBA" id="ARBA00070815"/>
    </source>
</evidence>
<dbReference type="InterPro" id="IPR017452">
    <property type="entry name" value="GPCR_Rhodpsn_7TM"/>
</dbReference>
<evidence type="ECO:0000256" key="9">
    <source>
        <dbReference type="SAM" id="MobiDB-lite"/>
    </source>
</evidence>
<dbReference type="SUPFAM" id="SSF81321">
    <property type="entry name" value="Family A G protein-coupled receptor-like"/>
    <property type="match status" value="1"/>
</dbReference>
<dbReference type="PROSITE" id="PS50262">
    <property type="entry name" value="G_PROTEIN_RECEP_F1_2"/>
    <property type="match status" value="1"/>
</dbReference>
<comment type="subcellular location">
    <subcellularLocation>
        <location evidence="1">Cell membrane</location>
        <topology evidence="1">Multi-pass membrane protein</topology>
    </subcellularLocation>
</comment>
<reference evidence="12" key="2">
    <citation type="submission" date="2025-09" db="UniProtKB">
        <authorList>
            <consortium name="Ensembl"/>
        </authorList>
    </citation>
    <scope>IDENTIFICATION</scope>
</reference>
<keyword evidence="2" id="KW-1003">Cell membrane</keyword>
<feature type="domain" description="G-protein coupled receptors family 1 profile" evidence="11">
    <location>
        <begin position="53"/>
        <end position="407"/>
    </location>
</feature>
<dbReference type="STRING" id="61819.ENSACIP00000017131"/>
<dbReference type="GO" id="GO:0005886">
    <property type="term" value="C:plasma membrane"/>
    <property type="evidence" value="ECO:0007669"/>
    <property type="project" value="UniProtKB-SubCell"/>
</dbReference>
<organism evidence="12 13">
    <name type="scientific">Amphilophus citrinellus</name>
    <name type="common">Midas cichlid</name>
    <name type="synonym">Cichlasoma citrinellum</name>
    <dbReference type="NCBI Taxonomy" id="61819"/>
    <lineage>
        <taxon>Eukaryota</taxon>
        <taxon>Metazoa</taxon>
        <taxon>Chordata</taxon>
        <taxon>Craniata</taxon>
        <taxon>Vertebrata</taxon>
        <taxon>Euteleostomi</taxon>
        <taxon>Actinopterygii</taxon>
        <taxon>Neopterygii</taxon>
        <taxon>Teleostei</taxon>
        <taxon>Neoteleostei</taxon>
        <taxon>Acanthomorphata</taxon>
        <taxon>Ovalentaria</taxon>
        <taxon>Cichlomorphae</taxon>
        <taxon>Cichliformes</taxon>
        <taxon>Cichlidae</taxon>
        <taxon>New World cichlids</taxon>
        <taxon>Cichlasomatinae</taxon>
        <taxon>Heroini</taxon>
        <taxon>Amphilophus</taxon>
    </lineage>
</organism>
<evidence type="ECO:0000256" key="10">
    <source>
        <dbReference type="SAM" id="Phobius"/>
    </source>
</evidence>
<proteinExistence type="predicted"/>
<dbReference type="GeneTree" id="ENSGT01130000278263"/>
<dbReference type="FunFam" id="1.20.1070.10:FF:000116">
    <property type="entry name" value="probable G-protein coupled receptor 22"/>
    <property type="match status" value="1"/>
</dbReference>
<feature type="transmembrane region" description="Helical" evidence="10">
    <location>
        <begin position="75"/>
        <end position="100"/>
    </location>
</feature>
<evidence type="ECO:0000256" key="6">
    <source>
        <dbReference type="ARBA" id="ARBA00023136"/>
    </source>
</evidence>